<reference evidence="16 17" key="1">
    <citation type="submission" date="2002-02" db="EMBL/GenBank/DDBJ databases">
        <title>Cloning and genomic characterization of Felis domesticus papillomavirus (FdPV).</title>
        <authorList>
            <person name="Tachezy R."/>
            <person name="Duson G."/>
            <person name="Rector A."/>
            <person name="Jenson B.A."/>
            <person name="Sundberg J.P."/>
            <person name="Van Ranst M."/>
        </authorList>
    </citation>
    <scope>NUCLEOTIDE SEQUENCE [LARGE SCALE GENOMIC DNA]</scope>
</reference>
<feature type="compositionally biased region" description="Low complexity" evidence="13">
    <location>
        <begin position="192"/>
        <end position="213"/>
    </location>
</feature>
<evidence type="ECO:0000256" key="13">
    <source>
        <dbReference type="SAM" id="MobiDB-lite"/>
    </source>
</evidence>
<feature type="region of interest" description="DNA-binding domain" evidence="12">
    <location>
        <begin position="297"/>
        <end position="381"/>
    </location>
</feature>
<comment type="similarity">
    <text evidence="2">Belongs to the papillomaviridae E8^E2C protein family.</text>
</comment>
<evidence type="ECO:0000313" key="16">
    <source>
        <dbReference type="EMBL" id="AAL86456.1"/>
    </source>
</evidence>
<dbReference type="HAMAP" id="MF_04001">
    <property type="entry name" value="PPV_E2"/>
    <property type="match status" value="1"/>
</dbReference>
<keyword evidence="5 12" id="KW-0597">Phosphoprotein</keyword>
<feature type="domain" description="Papillomavirus E2 N-terminal" evidence="14">
    <location>
        <begin position="1"/>
        <end position="191"/>
    </location>
</feature>
<comment type="subcellular location">
    <subcellularLocation>
        <location evidence="1 12">Host nucleus</location>
    </subcellularLocation>
</comment>
<keyword evidence="3 12" id="KW-0678">Repressor</keyword>
<dbReference type="GO" id="GO:0003700">
    <property type="term" value="F:DNA-binding transcription factor activity"/>
    <property type="evidence" value="ECO:0007669"/>
    <property type="project" value="UniProtKB-UniRule"/>
</dbReference>
<evidence type="ECO:0000256" key="3">
    <source>
        <dbReference type="ARBA" id="ARBA00022491"/>
    </source>
</evidence>
<proteinExistence type="inferred from homology"/>
<evidence type="ECO:0000256" key="5">
    <source>
        <dbReference type="ARBA" id="ARBA00022553"/>
    </source>
</evidence>
<evidence type="ECO:0000256" key="8">
    <source>
        <dbReference type="ARBA" id="ARBA00023015"/>
    </source>
</evidence>
<evidence type="ECO:0000256" key="9">
    <source>
        <dbReference type="ARBA" id="ARBA00023125"/>
    </source>
</evidence>
<dbReference type="Gene3D" id="1.10.287.30">
    <property type="entry name" value="E2 (early) protein, N terminal domain, subdomain 1"/>
    <property type="match status" value="1"/>
</dbReference>
<keyword evidence="6 12" id="KW-1048">Host nucleus</keyword>
<gene>
    <name evidence="12 16" type="primary">E2</name>
</gene>
<feature type="cross-link" description="Glycyl lysine isopeptide (Lys-Gly) (interchain with G-Cter in SUMO)" evidence="12">
    <location>
        <position position="304"/>
    </location>
</feature>
<comment type="similarity">
    <text evidence="12">Belongs to the papillomaviridae E2 protein family.</text>
</comment>
<dbReference type="Gene3D" id="2.170.200.10">
    <property type="entry name" value="Papillomavirus E2 early protein domain"/>
    <property type="match status" value="1"/>
</dbReference>
<evidence type="ECO:0000256" key="6">
    <source>
        <dbReference type="ARBA" id="ARBA00022562"/>
    </source>
</evidence>
<evidence type="ECO:0000259" key="14">
    <source>
        <dbReference type="Pfam" id="PF00508"/>
    </source>
</evidence>
<feature type="region of interest" description="Disordered" evidence="13">
    <location>
        <begin position="191"/>
        <end position="282"/>
    </location>
</feature>
<organism evidence="16 17">
    <name type="scientific">Felis domesticus papillomavirus 1</name>
    <dbReference type="NCBI Taxonomy" id="2847078"/>
    <lineage>
        <taxon>Viruses</taxon>
        <taxon>Monodnaviria</taxon>
        <taxon>Shotokuvirae</taxon>
        <taxon>Cossaviricota</taxon>
        <taxon>Papovaviricetes</taxon>
        <taxon>Zurhausenvirales</taxon>
        <taxon>Papillomaviridae</taxon>
        <taxon>Firstpapillomavirinae</taxon>
        <taxon>Lambdapapillomavirus</taxon>
        <taxon>Lambdapapillomavirus 1</taxon>
    </lineage>
</organism>
<keyword evidence="4 12" id="KW-0244">Early protein</keyword>
<evidence type="ECO:0000256" key="11">
    <source>
        <dbReference type="ARBA" id="ARBA00023163"/>
    </source>
</evidence>
<evidence type="ECO:0000256" key="12">
    <source>
        <dbReference type="HAMAP-Rule" id="MF_04001"/>
    </source>
</evidence>
<dbReference type="GO" id="GO:0006260">
    <property type="term" value="P:DNA replication"/>
    <property type="evidence" value="ECO:0007669"/>
    <property type="project" value="UniProtKB-KW"/>
</dbReference>
<dbReference type="SUPFAM" id="SSF51332">
    <property type="entry name" value="E2 regulatory, transactivation domain"/>
    <property type="match status" value="1"/>
</dbReference>
<dbReference type="EMBL" id="AF480454">
    <property type="protein sequence ID" value="AAL86456.1"/>
    <property type="molecule type" value="Genomic_DNA"/>
</dbReference>
<comment type="function">
    <text evidence="12">Plays a role in the initiation of viral DNA replication. A dimer of E2 interacts with a dimer of E1 in order to improve specificity of E1 DNA binding activity. Once the complex recognizes and binds DNA at specific sites, the E2 dimer is removed from DNA. E2 also regulates viral transcription through binding to the E2RE response element (5'-ACCNNNNNNGGT-3') present in multiple copies in the regulatory regions of the viral genome. Activates or represses transcription depending on E2RE's position with regards to proximal promoter elements including the TATA-box. Repression occurs by sterically hindering the assembly of the transcription initiation complex.</text>
</comment>
<evidence type="ECO:0000256" key="2">
    <source>
        <dbReference type="ARBA" id="ARBA00007794"/>
    </source>
</evidence>
<keyword evidence="8 12" id="KW-0805">Transcription regulation</keyword>
<dbReference type="RefSeq" id="NP_848022.1">
    <property type="nucleotide sequence ID" value="NC_004765.1"/>
</dbReference>
<dbReference type="GO" id="GO:0000166">
    <property type="term" value="F:nucleotide binding"/>
    <property type="evidence" value="ECO:0007669"/>
    <property type="project" value="UniProtKB-UniRule"/>
</dbReference>
<protein>
    <recommendedName>
        <fullName evidence="12">Regulatory protein E2</fullName>
    </recommendedName>
</protein>
<dbReference type="InterPro" id="IPR042504">
    <property type="entry name" value="Regulatory_protein_E2_N_2"/>
</dbReference>
<dbReference type="Pfam" id="PF00511">
    <property type="entry name" value="PPV_E2_C"/>
    <property type="match status" value="1"/>
</dbReference>
<keyword evidence="12" id="KW-1017">Isopeptide bond</keyword>
<feature type="compositionally biased region" description="Polar residues" evidence="13">
    <location>
        <begin position="214"/>
        <end position="223"/>
    </location>
</feature>
<keyword evidence="9 12" id="KW-0238">DNA-binding</keyword>
<dbReference type="InterPro" id="IPR000427">
    <property type="entry name" value="Papillomavirus_E2_C"/>
</dbReference>
<feature type="domain" description="Papillomavirus E2 C-terminal" evidence="15">
    <location>
        <begin position="299"/>
        <end position="378"/>
    </location>
</feature>
<dbReference type="GO" id="GO:0039693">
    <property type="term" value="P:viral DNA genome replication"/>
    <property type="evidence" value="ECO:0007669"/>
    <property type="project" value="UniProtKB-UniRule"/>
</dbReference>
<evidence type="ECO:0000313" key="17">
    <source>
        <dbReference type="Proteomes" id="UP000103719"/>
    </source>
</evidence>
<keyword evidence="11 12" id="KW-0804">Transcription</keyword>
<dbReference type="InterPro" id="IPR036050">
    <property type="entry name" value="Regulatory_protein_E2_N"/>
</dbReference>
<dbReference type="InterPro" id="IPR033668">
    <property type="entry name" value="Reg_prot_E2"/>
</dbReference>
<dbReference type="GO" id="GO:0042025">
    <property type="term" value="C:host cell nucleus"/>
    <property type="evidence" value="ECO:0007669"/>
    <property type="project" value="UniProtKB-SubCell"/>
</dbReference>
<dbReference type="GeneID" id="1466679"/>
<feature type="region of interest" description="Transactivation domain" evidence="12">
    <location>
        <begin position="1"/>
        <end position="200"/>
    </location>
</feature>
<evidence type="ECO:0000256" key="4">
    <source>
        <dbReference type="ARBA" id="ARBA00022518"/>
    </source>
</evidence>
<dbReference type="InterPro" id="IPR001866">
    <property type="entry name" value="PPV_E2_N"/>
</dbReference>
<sequence>MENISKALDSIQEQLLTLYEKDSADLTDQIEHWHLNRREQTLYHYARRQGWMRIGMNPVPSLAASQSKAKSAIEQELLLQSMQKSAFAREPWTLSDTSRERLLTEPAYCFKKGGRQVEVRYDNDRDNTSRHVLWDFIYFQGDNDEWHKTPGRLDARGLYYMDGKVKTYYVDFEEEAKKYGKTGTYEILNKLTTPVPTSTSSPTGPRDSPGSGSAASTGVTPKKQTPGKRRGPLRFTSPKGPRPGGFRRGRGRGQGELPAPAPGTITPPSAEEVGKASETVPRGSTTRLGRLLLDARDPPLLVLKGDPNSLKCVRYRLKGKYSSLFCWVSTTWSWTASTGTARWGGARMILTFKDLEQREVFVKTVKLPKSVQFFRGSFDDY</sequence>
<dbReference type="Pfam" id="PF00508">
    <property type="entry name" value="PPV_E2_N"/>
    <property type="match status" value="1"/>
</dbReference>
<comment type="subunit">
    <text evidence="12">Binds DNA as homodimer. Interacts with protein E1; this interaction greatly increases E1 DNA-binding activity. Interacts with protein L1; this interaction enhances E2-dependent replication and transcription activation. Interacts with protein L2; this interaction inhibits E2 transcriptional activity but not DNA replication function E2. Interacts with protein E7; this interaction inhibits E7 oncogenic activity. Interacts with host TAF1; this interaction modulates E2-dependent transcriptional regulation. Interacts with host BRD4; this interaction mediates E2 transcriptional activation function. Additionally, the interaction with host BRD4 on mitotic chromosomes mediates tethering of the viral genome. Interacts with host TOPBP1; this interaction is required for optimal viral DNA replication.</text>
</comment>
<keyword evidence="7 12" id="KW-0235">DNA replication</keyword>
<dbReference type="InterPro" id="IPR042503">
    <property type="entry name" value="Regulatory_protein_E2_N_1"/>
</dbReference>
<keyword evidence="17" id="KW-1185">Reference proteome</keyword>
<dbReference type="InterPro" id="IPR012677">
    <property type="entry name" value="Nucleotide-bd_a/b_plait_sf"/>
</dbReference>
<comment type="PTM">
    <text evidence="12">Sumoylation plays a regulatory role in E2 transcriptional activity.</text>
</comment>
<dbReference type="OrthoDB" id="15886at10239"/>
<dbReference type="GO" id="GO:0006275">
    <property type="term" value="P:regulation of DNA replication"/>
    <property type="evidence" value="ECO:0007669"/>
    <property type="project" value="UniProtKB-UniRule"/>
</dbReference>
<dbReference type="Proteomes" id="UP000103719">
    <property type="component" value="Segment"/>
</dbReference>
<dbReference type="GO" id="GO:0006351">
    <property type="term" value="P:DNA-templated transcription"/>
    <property type="evidence" value="ECO:0007669"/>
    <property type="project" value="UniProtKB-UniRule"/>
</dbReference>
<dbReference type="Gene3D" id="3.30.70.330">
    <property type="match status" value="1"/>
</dbReference>
<evidence type="ECO:0000259" key="15">
    <source>
        <dbReference type="Pfam" id="PF00511"/>
    </source>
</evidence>
<dbReference type="InterPro" id="IPR035975">
    <property type="entry name" value="E2/EBNA1_C_sf"/>
</dbReference>
<dbReference type="KEGG" id="vg:1466679"/>
<keyword evidence="12" id="KW-0832">Ubl conjugation</keyword>
<keyword evidence="10 12" id="KW-0010">Activator</keyword>
<dbReference type="GO" id="GO:0003677">
    <property type="term" value="F:DNA binding"/>
    <property type="evidence" value="ECO:0007669"/>
    <property type="project" value="UniProtKB-UniRule"/>
</dbReference>
<accession>Q77DV8</accession>
<dbReference type="SUPFAM" id="SSF54957">
    <property type="entry name" value="Viral DNA-binding domain"/>
    <property type="match status" value="1"/>
</dbReference>
<evidence type="ECO:0000256" key="1">
    <source>
        <dbReference type="ARBA" id="ARBA00004147"/>
    </source>
</evidence>
<comment type="PTM">
    <text evidence="12">Phosphorylated.</text>
</comment>
<evidence type="ECO:0000256" key="10">
    <source>
        <dbReference type="ARBA" id="ARBA00023159"/>
    </source>
</evidence>
<name>Q77DV8_9PAPI</name>
<evidence type="ECO:0000256" key="7">
    <source>
        <dbReference type="ARBA" id="ARBA00022705"/>
    </source>
</evidence>